<evidence type="ECO:0000313" key="1">
    <source>
        <dbReference type="EMBL" id="MBU3219948.1"/>
    </source>
</evidence>
<accession>A0ABS6C3A3</accession>
<reference evidence="1 2" key="1">
    <citation type="submission" date="2021-06" db="EMBL/GenBank/DDBJ databases">
        <title>Clostridia strains as spoilage organisms.</title>
        <authorList>
            <person name="Wambui J."/>
            <person name="Stephan R."/>
            <person name="Stevens M.J.A."/>
        </authorList>
    </citation>
    <scope>NUCLEOTIDE SEQUENCE [LARGE SCALE GENOMIC DNA]</scope>
    <source>
        <strain evidence="1 2">CM013</strain>
    </source>
</reference>
<protein>
    <submittedName>
        <fullName evidence="1">Uncharacterized protein</fullName>
    </submittedName>
</protein>
<name>A0ABS6C3A3_9CLOT</name>
<proteinExistence type="predicted"/>
<dbReference type="RefSeq" id="WP_104410728.1">
    <property type="nucleotide sequence ID" value="NZ_JAHLDG010000010.1"/>
</dbReference>
<dbReference type="EMBL" id="JAHLDG010000010">
    <property type="protein sequence ID" value="MBU3219948.1"/>
    <property type="molecule type" value="Genomic_DNA"/>
</dbReference>
<keyword evidence="2" id="KW-1185">Reference proteome</keyword>
<comment type="caution">
    <text evidence="1">The sequence shown here is derived from an EMBL/GenBank/DDBJ whole genome shotgun (WGS) entry which is preliminary data.</text>
</comment>
<evidence type="ECO:0000313" key="2">
    <source>
        <dbReference type="Proteomes" id="UP000740830"/>
    </source>
</evidence>
<sequence>MKINDDNLDTLLKTNPHNGTLKSLNLYVNNINGAPLVEMIDNTNFLPEIPMEGYHSKRFKPGD</sequence>
<dbReference type="Proteomes" id="UP000740830">
    <property type="component" value="Unassembled WGS sequence"/>
</dbReference>
<gene>
    <name evidence="1" type="ORF">KPL27_07600</name>
</gene>
<organism evidence="1 2">
    <name type="scientific">Clostridium algidicarnis</name>
    <dbReference type="NCBI Taxonomy" id="37659"/>
    <lineage>
        <taxon>Bacteria</taxon>
        <taxon>Bacillati</taxon>
        <taxon>Bacillota</taxon>
        <taxon>Clostridia</taxon>
        <taxon>Eubacteriales</taxon>
        <taxon>Clostridiaceae</taxon>
        <taxon>Clostridium</taxon>
    </lineage>
</organism>